<evidence type="ECO:0000313" key="2">
    <source>
        <dbReference type="EMBL" id="KAB7888526.1"/>
    </source>
</evidence>
<dbReference type="CDD" id="cd02947">
    <property type="entry name" value="TRX_family"/>
    <property type="match status" value="1"/>
</dbReference>
<dbReference type="Proteomes" id="UP000461010">
    <property type="component" value="Unassembled WGS sequence"/>
</dbReference>
<accession>A0A6L4WSG8</accession>
<dbReference type="Proteomes" id="UP000472839">
    <property type="component" value="Unassembled WGS sequence"/>
</dbReference>
<evidence type="ECO:0000313" key="5">
    <source>
        <dbReference type="Proteomes" id="UP000472839"/>
    </source>
</evidence>
<name>A0A6L4WSG8_9BACT</name>
<dbReference type="EMBL" id="WFKJ01000022">
    <property type="protein sequence ID" value="KAB7890707.1"/>
    <property type="molecule type" value="Genomic_DNA"/>
</dbReference>
<dbReference type="Pfam" id="PF00085">
    <property type="entry name" value="Thioredoxin"/>
    <property type="match status" value="1"/>
</dbReference>
<dbReference type="InterPro" id="IPR036249">
    <property type="entry name" value="Thioredoxin-like_sf"/>
</dbReference>
<reference evidence="4 5" key="1">
    <citation type="submission" date="2019-10" db="EMBL/GenBank/DDBJ databases">
        <title>Poseidonibacter ostreae sp. nov., isolated from the gut of the Ostrea denselamellosa.</title>
        <authorList>
            <person name="Choi A."/>
        </authorList>
    </citation>
    <scope>NUCLEOTIDE SEQUENCE [LARGE SCALE GENOMIC DNA]</scope>
    <source>
        <strain evidence="2 5">SJOD-M-33</strain>
        <strain evidence="3 4">SJOD-M-5</strain>
    </source>
</reference>
<evidence type="ECO:0000313" key="4">
    <source>
        <dbReference type="Proteomes" id="UP000461010"/>
    </source>
</evidence>
<gene>
    <name evidence="3" type="ORF">GBG18_08190</name>
    <name evidence="2" type="ORF">GBG19_09080</name>
</gene>
<evidence type="ECO:0000259" key="1">
    <source>
        <dbReference type="Pfam" id="PF00085"/>
    </source>
</evidence>
<evidence type="ECO:0000313" key="3">
    <source>
        <dbReference type="EMBL" id="KAB7890707.1"/>
    </source>
</evidence>
<keyword evidence="4" id="KW-1185">Reference proteome</keyword>
<sequence>MYNKNKQDDVVIYKVDIDKQKSLAKEFSVRVIPTLIYFKDDEIQERELGVKTPALIKQSVKTYLLDN</sequence>
<dbReference type="SUPFAM" id="SSF52833">
    <property type="entry name" value="Thioredoxin-like"/>
    <property type="match status" value="1"/>
</dbReference>
<dbReference type="AlphaFoldDB" id="A0A6L4WSG8"/>
<dbReference type="InterPro" id="IPR013766">
    <property type="entry name" value="Thioredoxin_domain"/>
</dbReference>
<comment type="caution">
    <text evidence="2">The sequence shown here is derived from an EMBL/GenBank/DDBJ whole genome shotgun (WGS) entry which is preliminary data.</text>
</comment>
<organism evidence="2 5">
    <name type="scientific">Poseidonibacter ostreae</name>
    <dbReference type="NCBI Taxonomy" id="2654171"/>
    <lineage>
        <taxon>Bacteria</taxon>
        <taxon>Pseudomonadati</taxon>
        <taxon>Campylobacterota</taxon>
        <taxon>Epsilonproteobacteria</taxon>
        <taxon>Campylobacterales</taxon>
        <taxon>Arcobacteraceae</taxon>
        <taxon>Poseidonibacter</taxon>
    </lineage>
</organism>
<proteinExistence type="predicted"/>
<feature type="domain" description="Thioredoxin" evidence="1">
    <location>
        <begin position="5"/>
        <end position="60"/>
    </location>
</feature>
<protein>
    <recommendedName>
        <fullName evidence="1">Thioredoxin domain-containing protein</fullName>
    </recommendedName>
</protein>
<dbReference type="EMBL" id="WFKK01000024">
    <property type="protein sequence ID" value="KAB7888526.1"/>
    <property type="molecule type" value="Genomic_DNA"/>
</dbReference>
<dbReference type="Gene3D" id="3.40.30.10">
    <property type="entry name" value="Glutaredoxin"/>
    <property type="match status" value="1"/>
</dbReference>